<dbReference type="OrthoDB" id="2993276at2759"/>
<sequence length="335" mass="37530">MEKAYEELVYMAKGYKMVNYFEVSITALFLYDYLLNLGDELRFIWRRPGWGMGKALYVLARFIPFAIIPITLSDQLPFPVSENSCLPLFFASTATQAFAITVSQCLFSLRNYAMWDGKRLPKYISISSLVSSLIIVIVLLGIYLPSVHFGPSPIPAISTCFKTAGNSTGISGTFIVVILNEAILLASIMIRLRQQMEKAPNQLLGTLMRDGVLYCCVIFFLSFINAVVEFTAPIAYLEVIEMFQSILQTMLATNMQLHLCRVHEFTAMSKGVDISNVTVMQFSDRGESSAGMVSQPDDDDTVVMIGQQNNATMQTFTPYRHLRDEIQLMELGKSA</sequence>
<evidence type="ECO:0000313" key="4">
    <source>
        <dbReference type="Proteomes" id="UP000053558"/>
    </source>
</evidence>
<feature type="transmembrane region" description="Helical" evidence="1">
    <location>
        <begin position="56"/>
        <end position="76"/>
    </location>
</feature>
<dbReference type="KEGG" id="cput:CONPUDRAFT_169881"/>
<keyword evidence="1" id="KW-0472">Membrane</keyword>
<dbReference type="InterPro" id="IPR045340">
    <property type="entry name" value="DUF6533"/>
</dbReference>
<feature type="transmembrane region" description="Helical" evidence="1">
    <location>
        <begin position="88"/>
        <end position="109"/>
    </location>
</feature>
<protein>
    <recommendedName>
        <fullName evidence="2">DUF6533 domain-containing protein</fullName>
    </recommendedName>
</protein>
<comment type="caution">
    <text evidence="3">The sequence shown here is derived from an EMBL/GenBank/DDBJ whole genome shotgun (WGS) entry which is preliminary data.</text>
</comment>
<keyword evidence="4" id="KW-1185">Reference proteome</keyword>
<dbReference type="RefSeq" id="XP_007775071.1">
    <property type="nucleotide sequence ID" value="XM_007776881.1"/>
</dbReference>
<feature type="transmembrane region" description="Helical" evidence="1">
    <location>
        <begin position="17"/>
        <end position="35"/>
    </location>
</feature>
<feature type="transmembrane region" description="Helical" evidence="1">
    <location>
        <begin position="211"/>
        <end position="236"/>
    </location>
</feature>
<evidence type="ECO:0000256" key="1">
    <source>
        <dbReference type="SAM" id="Phobius"/>
    </source>
</evidence>
<feature type="transmembrane region" description="Helical" evidence="1">
    <location>
        <begin position="169"/>
        <end position="190"/>
    </location>
</feature>
<reference evidence="4" key="1">
    <citation type="journal article" date="2012" name="Science">
        <title>The Paleozoic origin of enzymatic lignin decomposition reconstructed from 31 fungal genomes.</title>
        <authorList>
            <person name="Floudas D."/>
            <person name="Binder M."/>
            <person name="Riley R."/>
            <person name="Barry K."/>
            <person name="Blanchette R.A."/>
            <person name="Henrissat B."/>
            <person name="Martinez A.T."/>
            <person name="Otillar R."/>
            <person name="Spatafora J.W."/>
            <person name="Yadav J.S."/>
            <person name="Aerts A."/>
            <person name="Benoit I."/>
            <person name="Boyd A."/>
            <person name="Carlson A."/>
            <person name="Copeland A."/>
            <person name="Coutinho P.M."/>
            <person name="de Vries R.P."/>
            <person name="Ferreira P."/>
            <person name="Findley K."/>
            <person name="Foster B."/>
            <person name="Gaskell J."/>
            <person name="Glotzer D."/>
            <person name="Gorecki P."/>
            <person name="Heitman J."/>
            <person name="Hesse C."/>
            <person name="Hori C."/>
            <person name="Igarashi K."/>
            <person name="Jurgens J.A."/>
            <person name="Kallen N."/>
            <person name="Kersten P."/>
            <person name="Kohler A."/>
            <person name="Kuees U."/>
            <person name="Kumar T.K.A."/>
            <person name="Kuo A."/>
            <person name="LaButti K."/>
            <person name="Larrondo L.F."/>
            <person name="Lindquist E."/>
            <person name="Ling A."/>
            <person name="Lombard V."/>
            <person name="Lucas S."/>
            <person name="Lundell T."/>
            <person name="Martin R."/>
            <person name="McLaughlin D.J."/>
            <person name="Morgenstern I."/>
            <person name="Morin E."/>
            <person name="Murat C."/>
            <person name="Nagy L.G."/>
            <person name="Nolan M."/>
            <person name="Ohm R.A."/>
            <person name="Patyshakuliyeva A."/>
            <person name="Rokas A."/>
            <person name="Ruiz-Duenas F.J."/>
            <person name="Sabat G."/>
            <person name="Salamov A."/>
            <person name="Samejima M."/>
            <person name="Schmutz J."/>
            <person name="Slot J.C."/>
            <person name="St John F."/>
            <person name="Stenlid J."/>
            <person name="Sun H."/>
            <person name="Sun S."/>
            <person name="Syed K."/>
            <person name="Tsang A."/>
            <person name="Wiebenga A."/>
            <person name="Young D."/>
            <person name="Pisabarro A."/>
            <person name="Eastwood D.C."/>
            <person name="Martin F."/>
            <person name="Cullen D."/>
            <person name="Grigoriev I.V."/>
            <person name="Hibbett D.S."/>
        </authorList>
    </citation>
    <scope>NUCLEOTIDE SEQUENCE [LARGE SCALE GENOMIC DNA]</scope>
    <source>
        <strain evidence="4">RWD-64-598 SS2</strain>
    </source>
</reference>
<proteinExistence type="predicted"/>
<dbReference type="Proteomes" id="UP000053558">
    <property type="component" value="Unassembled WGS sequence"/>
</dbReference>
<name>A0A5M3M8B0_CONPW</name>
<evidence type="ECO:0000313" key="3">
    <source>
        <dbReference type="EMBL" id="EIW75025.1"/>
    </source>
</evidence>
<keyword evidence="1" id="KW-1133">Transmembrane helix</keyword>
<dbReference type="AlphaFoldDB" id="A0A5M3M8B0"/>
<evidence type="ECO:0000259" key="2">
    <source>
        <dbReference type="Pfam" id="PF20151"/>
    </source>
</evidence>
<organism evidence="3 4">
    <name type="scientific">Coniophora puteana (strain RWD-64-598)</name>
    <name type="common">Brown rot fungus</name>
    <dbReference type="NCBI Taxonomy" id="741705"/>
    <lineage>
        <taxon>Eukaryota</taxon>
        <taxon>Fungi</taxon>
        <taxon>Dikarya</taxon>
        <taxon>Basidiomycota</taxon>
        <taxon>Agaricomycotina</taxon>
        <taxon>Agaricomycetes</taxon>
        <taxon>Agaricomycetidae</taxon>
        <taxon>Boletales</taxon>
        <taxon>Coniophorineae</taxon>
        <taxon>Coniophoraceae</taxon>
        <taxon>Coniophora</taxon>
    </lineage>
</organism>
<keyword evidence="1" id="KW-0812">Transmembrane</keyword>
<accession>A0A5M3M8B0</accession>
<feature type="transmembrane region" description="Helical" evidence="1">
    <location>
        <begin position="129"/>
        <end position="149"/>
    </location>
</feature>
<dbReference type="Pfam" id="PF20151">
    <property type="entry name" value="DUF6533"/>
    <property type="match status" value="1"/>
</dbReference>
<feature type="domain" description="DUF6533" evidence="2">
    <location>
        <begin position="20"/>
        <end position="65"/>
    </location>
</feature>
<dbReference type="GeneID" id="19206349"/>
<gene>
    <name evidence="3" type="ORF">CONPUDRAFT_169881</name>
</gene>
<dbReference type="OMA" id="SIMIRLR"/>
<dbReference type="EMBL" id="JH711590">
    <property type="protein sequence ID" value="EIW75025.1"/>
    <property type="molecule type" value="Genomic_DNA"/>
</dbReference>